<dbReference type="RefSeq" id="WP_247813846.1">
    <property type="nucleotide sequence ID" value="NZ_CP095855.1"/>
</dbReference>
<keyword evidence="2" id="KW-0812">Transmembrane</keyword>
<feature type="transmembrane region" description="Helical" evidence="2">
    <location>
        <begin position="48"/>
        <end position="67"/>
    </location>
</feature>
<evidence type="ECO:0000313" key="3">
    <source>
        <dbReference type="EMBL" id="UPK71729.1"/>
    </source>
</evidence>
<keyword evidence="2" id="KW-1133">Transmembrane helix</keyword>
<name>A0ABY4I8Z9_CHIFI</name>
<evidence type="ECO:0000313" key="4">
    <source>
        <dbReference type="Proteomes" id="UP000830198"/>
    </source>
</evidence>
<feature type="compositionally biased region" description="Basic and acidic residues" evidence="1">
    <location>
        <begin position="85"/>
        <end position="97"/>
    </location>
</feature>
<feature type="region of interest" description="Disordered" evidence="1">
    <location>
        <begin position="85"/>
        <end position="122"/>
    </location>
</feature>
<accession>A0ABY4I8Z9</accession>
<evidence type="ECO:0000256" key="1">
    <source>
        <dbReference type="SAM" id="MobiDB-lite"/>
    </source>
</evidence>
<keyword evidence="4" id="KW-1185">Reference proteome</keyword>
<dbReference type="Proteomes" id="UP000830198">
    <property type="component" value="Chromosome"/>
</dbReference>
<proteinExistence type="predicted"/>
<protein>
    <recommendedName>
        <fullName evidence="5">PH domain-containing protein</fullName>
    </recommendedName>
</protein>
<gene>
    <name evidence="3" type="ORF">MYF79_10590</name>
</gene>
<evidence type="ECO:0008006" key="5">
    <source>
        <dbReference type="Google" id="ProtNLM"/>
    </source>
</evidence>
<dbReference type="EMBL" id="CP095855">
    <property type="protein sequence ID" value="UPK71729.1"/>
    <property type="molecule type" value="Genomic_DNA"/>
</dbReference>
<organism evidence="3 4">
    <name type="scientific">Chitinophaga filiformis</name>
    <name type="common">Myxococcus filiformis</name>
    <name type="synonym">Flexibacter filiformis</name>
    <dbReference type="NCBI Taxonomy" id="104663"/>
    <lineage>
        <taxon>Bacteria</taxon>
        <taxon>Pseudomonadati</taxon>
        <taxon>Bacteroidota</taxon>
        <taxon>Chitinophagia</taxon>
        <taxon>Chitinophagales</taxon>
        <taxon>Chitinophagaceae</taxon>
        <taxon>Chitinophaga</taxon>
    </lineage>
</organism>
<sequence>MSNEKRSDSWISELNALEALPGEAPFDKAVAWDRLHQRMNGKRAKKRVIWYWAAACLLLACMTLFFLHPGHKTQFPSSASYVERPYKEQTGEDRTNSKDAPAIVKAPDIPPPADIPGSKKPVPVRERKATIIPDVTVIIPPVIRSDVHPDTMLAETTAVAVVPRKMRVVHINEVGGDVIGNAYVYPEHKQFKIGLSGPAGFASQVVADKSSKTTSSPTN</sequence>
<keyword evidence="2" id="KW-0472">Membrane</keyword>
<evidence type="ECO:0000256" key="2">
    <source>
        <dbReference type="SAM" id="Phobius"/>
    </source>
</evidence>
<reference evidence="3 4" key="1">
    <citation type="submission" date="2022-04" db="EMBL/GenBank/DDBJ databases">
        <title>The arsenic-methylating capacity of Chitinophaga filiformis YT5 during chitin decomposition.</title>
        <authorList>
            <person name="Chen G."/>
            <person name="Liang Y."/>
        </authorList>
    </citation>
    <scope>NUCLEOTIDE SEQUENCE [LARGE SCALE GENOMIC DNA]</scope>
    <source>
        <strain evidence="3 4">YT5</strain>
    </source>
</reference>